<dbReference type="SUPFAM" id="SSF63825">
    <property type="entry name" value="YWTD domain"/>
    <property type="match status" value="1"/>
</dbReference>
<dbReference type="SMART" id="SM00135">
    <property type="entry name" value="LY"/>
    <property type="match status" value="4"/>
</dbReference>
<evidence type="ECO:0000313" key="2">
    <source>
        <dbReference type="Proteomes" id="UP000291822"/>
    </source>
</evidence>
<dbReference type="Proteomes" id="UP000291822">
    <property type="component" value="Unassembled WGS sequence"/>
</dbReference>
<dbReference type="Gene3D" id="2.120.10.30">
    <property type="entry name" value="TolB, C-terminal domain"/>
    <property type="match status" value="2"/>
</dbReference>
<proteinExistence type="predicted"/>
<dbReference type="PANTHER" id="PTHR46513">
    <property type="entry name" value="VITELLOGENIN RECEPTOR-LIKE PROTEIN-RELATED-RELATED"/>
    <property type="match status" value="1"/>
</dbReference>
<dbReference type="InterPro" id="IPR050778">
    <property type="entry name" value="Cueball_EGF_LRP_Nidogen"/>
</dbReference>
<dbReference type="AlphaFoldDB" id="A0A4R0YN37"/>
<gene>
    <name evidence="1" type="ORF">EZM97_14785</name>
</gene>
<protein>
    <submittedName>
        <fullName evidence="1">3-hydroxyacyl-CoA dehydrogenase</fullName>
    </submittedName>
</protein>
<organism evidence="1 2">
    <name type="scientific">Dyella soli</name>
    <dbReference type="NCBI Taxonomy" id="522319"/>
    <lineage>
        <taxon>Bacteria</taxon>
        <taxon>Pseudomonadati</taxon>
        <taxon>Pseudomonadota</taxon>
        <taxon>Gammaproteobacteria</taxon>
        <taxon>Lysobacterales</taxon>
        <taxon>Rhodanobacteraceae</taxon>
        <taxon>Dyella</taxon>
    </lineage>
</organism>
<name>A0A4R0YN37_9GAMM</name>
<dbReference type="InterPro" id="IPR011042">
    <property type="entry name" value="6-blade_b-propeller_TolB-like"/>
</dbReference>
<accession>A0A4R0YN37</accession>
<keyword evidence="2" id="KW-1185">Reference proteome</keyword>
<dbReference type="EMBL" id="SJTG01000002">
    <property type="protein sequence ID" value="TCI10176.1"/>
    <property type="molecule type" value="Genomic_DNA"/>
</dbReference>
<reference evidence="1 2" key="1">
    <citation type="submission" date="2019-02" db="EMBL/GenBank/DDBJ databases">
        <title>Dyella amyloliquefaciens sp. nov., isolated from forest soil.</title>
        <authorList>
            <person name="Gao Z.-H."/>
            <person name="Qiu L.-H."/>
        </authorList>
    </citation>
    <scope>NUCLEOTIDE SEQUENCE [LARGE SCALE GENOMIC DNA]</scope>
    <source>
        <strain evidence="1 2">KACC 12747</strain>
    </source>
</reference>
<dbReference type="InterPro" id="IPR000033">
    <property type="entry name" value="LDLR_classB_rpt"/>
</dbReference>
<comment type="caution">
    <text evidence="1">The sequence shown here is derived from an EMBL/GenBank/DDBJ whole genome shotgun (WGS) entry which is preliminary data.</text>
</comment>
<sequence>MSNSLLVLHAVSAHMLSAPVRGRLLDALFDKQGGTPEGIAIDYVNSHVYWTNTGADWSKNDGFIERADFDGANRKVIVPKGATYTPKQMQLDVDAGLIYWCDREGMRVMRSRLDGSDVTVLVQTGVTQSDRADERNHCAGIALDRHGGQIFWTQMGPAKGGRGRIFSAPMDLPKGMNPARRTDLRVLLDNLPEPIDLEWDVASNALYWTDRGSMSQGSTLNRCRFTNGIPGKIETLLSDLQEGIDLALDTAHDEVILSDLGGILRTAVLSGTSQPRIIRPGIPMSSLS</sequence>
<evidence type="ECO:0000313" key="1">
    <source>
        <dbReference type="EMBL" id="TCI10176.1"/>
    </source>
</evidence>
<dbReference type="RefSeq" id="WP_131407941.1">
    <property type="nucleotide sequence ID" value="NZ_SJTG01000002.1"/>
</dbReference>